<dbReference type="Pfam" id="PF00722">
    <property type="entry name" value="Glyco_hydro_16"/>
    <property type="match status" value="1"/>
</dbReference>
<keyword evidence="5" id="KW-1185">Reference proteome</keyword>
<dbReference type="GO" id="GO:0016787">
    <property type="term" value="F:hydrolase activity"/>
    <property type="evidence" value="ECO:0007669"/>
    <property type="project" value="UniProtKB-KW"/>
</dbReference>
<gene>
    <name evidence="4" type="ORF">GCM10025780_26840</name>
</gene>
<comment type="similarity">
    <text evidence="1">Belongs to the glycosyl hydrolase 16 family.</text>
</comment>
<dbReference type="RefSeq" id="WP_345376411.1">
    <property type="nucleotide sequence ID" value="NZ_BAABLM010000005.1"/>
</dbReference>
<keyword evidence="4" id="KW-0378">Hydrolase</keyword>
<keyword evidence="2" id="KW-0732">Signal</keyword>
<dbReference type="InterPro" id="IPR050546">
    <property type="entry name" value="Glycosyl_Hydrlase_16"/>
</dbReference>
<dbReference type="Proteomes" id="UP001501295">
    <property type="component" value="Unassembled WGS sequence"/>
</dbReference>
<dbReference type="InterPro" id="IPR000757">
    <property type="entry name" value="Beta-glucanase-like"/>
</dbReference>
<dbReference type="EMBL" id="BAABLM010000005">
    <property type="protein sequence ID" value="GAA4680260.1"/>
    <property type="molecule type" value="Genomic_DNA"/>
</dbReference>
<dbReference type="CDD" id="cd08023">
    <property type="entry name" value="GH16_laminarinase_like"/>
    <property type="match status" value="1"/>
</dbReference>
<feature type="signal peptide" evidence="2">
    <location>
        <begin position="1"/>
        <end position="33"/>
    </location>
</feature>
<dbReference type="PROSITE" id="PS51257">
    <property type="entry name" value="PROKAR_LIPOPROTEIN"/>
    <property type="match status" value="1"/>
</dbReference>
<evidence type="ECO:0000256" key="2">
    <source>
        <dbReference type="SAM" id="SignalP"/>
    </source>
</evidence>
<dbReference type="PANTHER" id="PTHR10963">
    <property type="entry name" value="GLYCOSYL HYDROLASE-RELATED"/>
    <property type="match status" value="1"/>
</dbReference>
<name>A0ABP8W4P8_9MICO</name>
<dbReference type="PANTHER" id="PTHR10963:SF55">
    <property type="entry name" value="GLYCOSIDE HYDROLASE FAMILY 16 PROTEIN"/>
    <property type="match status" value="1"/>
</dbReference>
<dbReference type="SUPFAM" id="SSF49899">
    <property type="entry name" value="Concanavalin A-like lectins/glucanases"/>
    <property type="match status" value="1"/>
</dbReference>
<evidence type="ECO:0000256" key="1">
    <source>
        <dbReference type="ARBA" id="ARBA00006865"/>
    </source>
</evidence>
<protein>
    <submittedName>
        <fullName evidence="4">Glycoside hydrolase family 16 protein</fullName>
    </submittedName>
</protein>
<feature type="domain" description="GH16" evidence="3">
    <location>
        <begin position="33"/>
        <end position="289"/>
    </location>
</feature>
<comment type="caution">
    <text evidence="4">The sequence shown here is derived from an EMBL/GenBank/DDBJ whole genome shotgun (WGS) entry which is preliminary data.</text>
</comment>
<dbReference type="InterPro" id="IPR013320">
    <property type="entry name" value="ConA-like_dom_sf"/>
</dbReference>
<reference evidence="5" key="1">
    <citation type="journal article" date="2019" name="Int. J. Syst. Evol. Microbiol.">
        <title>The Global Catalogue of Microorganisms (GCM) 10K type strain sequencing project: providing services to taxonomists for standard genome sequencing and annotation.</title>
        <authorList>
            <consortium name="The Broad Institute Genomics Platform"/>
            <consortium name="The Broad Institute Genome Sequencing Center for Infectious Disease"/>
            <person name="Wu L."/>
            <person name="Ma J."/>
        </authorList>
    </citation>
    <scope>NUCLEOTIDE SEQUENCE [LARGE SCALE GENOMIC DNA]</scope>
    <source>
        <strain evidence="5">JCM 18956</strain>
    </source>
</reference>
<evidence type="ECO:0000259" key="3">
    <source>
        <dbReference type="PROSITE" id="PS51762"/>
    </source>
</evidence>
<organism evidence="4 5">
    <name type="scientific">Frondihabitans cladoniiphilus</name>
    <dbReference type="NCBI Taxonomy" id="715785"/>
    <lineage>
        <taxon>Bacteria</taxon>
        <taxon>Bacillati</taxon>
        <taxon>Actinomycetota</taxon>
        <taxon>Actinomycetes</taxon>
        <taxon>Micrococcales</taxon>
        <taxon>Microbacteriaceae</taxon>
        <taxon>Frondihabitans</taxon>
    </lineage>
</organism>
<evidence type="ECO:0000313" key="5">
    <source>
        <dbReference type="Proteomes" id="UP001501295"/>
    </source>
</evidence>
<feature type="chain" id="PRO_5045082648" evidence="2">
    <location>
        <begin position="34"/>
        <end position="289"/>
    </location>
</feature>
<accession>A0ABP8W4P8</accession>
<dbReference type="PROSITE" id="PS51762">
    <property type="entry name" value="GH16_2"/>
    <property type="match status" value="1"/>
</dbReference>
<evidence type="ECO:0000313" key="4">
    <source>
        <dbReference type="EMBL" id="GAA4680260.1"/>
    </source>
</evidence>
<proteinExistence type="inferred from homology"/>
<dbReference type="Gene3D" id="2.60.120.200">
    <property type="match status" value="1"/>
</dbReference>
<sequence>MLRPTRFRPRSVAIASLVGLTVLLAACSSSAPAPSTTTTTPKAGAVLFQDDFSGAKGTAVNGSHWSNDVSGTGNGNDELEYNTAGTANAALDGDGHLAITAKKGSGGHTCWYGTCAYTSARLVTAGKFQTQYGLVEARMKLPAGQGIWSAFWMLGADVDTNPWPGAGEIDIMENIGSESGTVHGTLHGPGYSSGATTTDTYSLPDGEALSDAFHTFAIDWTEDKVEFLVDGTVYQTRTPADVEGSTWVFDKPFTLLLDLAVGGTFPGNPDSSTVLPATLLVDWVKVVRN</sequence>